<feature type="transmembrane region" description="Helical" evidence="2">
    <location>
        <begin position="36"/>
        <end position="56"/>
    </location>
</feature>
<evidence type="ECO:0000256" key="1">
    <source>
        <dbReference type="SAM" id="MobiDB-lite"/>
    </source>
</evidence>
<feature type="region of interest" description="Disordered" evidence="1">
    <location>
        <begin position="62"/>
        <end position="158"/>
    </location>
</feature>
<gene>
    <name evidence="3" type="ORF">AB0C36_28690</name>
</gene>
<reference evidence="3 4" key="1">
    <citation type="submission" date="2024-06" db="EMBL/GenBank/DDBJ databases">
        <title>The Natural Products Discovery Center: Release of the First 8490 Sequenced Strains for Exploring Actinobacteria Biosynthetic Diversity.</title>
        <authorList>
            <person name="Kalkreuter E."/>
            <person name="Kautsar S.A."/>
            <person name="Yang D."/>
            <person name="Bader C.D."/>
            <person name="Teijaro C.N."/>
            <person name="Fluegel L."/>
            <person name="Davis C.M."/>
            <person name="Simpson J.R."/>
            <person name="Lauterbach L."/>
            <person name="Steele A.D."/>
            <person name="Gui C."/>
            <person name="Meng S."/>
            <person name="Li G."/>
            <person name="Viehrig K."/>
            <person name="Ye F."/>
            <person name="Su P."/>
            <person name="Kiefer A.F."/>
            <person name="Nichols A."/>
            <person name="Cepeda A.J."/>
            <person name="Yan W."/>
            <person name="Fan B."/>
            <person name="Jiang Y."/>
            <person name="Adhikari A."/>
            <person name="Zheng C.-J."/>
            <person name="Schuster L."/>
            <person name="Cowan T.M."/>
            <person name="Smanski M.J."/>
            <person name="Chevrette M.G."/>
            <person name="De Carvalho L.P.S."/>
            <person name="Shen B."/>
        </authorList>
    </citation>
    <scope>NUCLEOTIDE SEQUENCE [LARGE SCALE GENOMIC DNA]</scope>
    <source>
        <strain evidence="3 4">NPDC048946</strain>
    </source>
</reference>
<dbReference type="EMBL" id="JBEZFP010000089">
    <property type="protein sequence ID" value="MEU8137475.1"/>
    <property type="molecule type" value="Genomic_DNA"/>
</dbReference>
<comment type="caution">
    <text evidence="3">The sequence shown here is derived from an EMBL/GenBank/DDBJ whole genome shotgun (WGS) entry which is preliminary data.</text>
</comment>
<keyword evidence="2" id="KW-1133">Transmembrane helix</keyword>
<dbReference type="RefSeq" id="WP_358359421.1">
    <property type="nucleotide sequence ID" value="NZ_JBEZFP010000089.1"/>
</dbReference>
<proteinExistence type="predicted"/>
<protein>
    <submittedName>
        <fullName evidence="3">Uncharacterized protein</fullName>
    </submittedName>
</protein>
<accession>A0ABV3DNZ4</accession>
<evidence type="ECO:0000313" key="3">
    <source>
        <dbReference type="EMBL" id="MEU8137475.1"/>
    </source>
</evidence>
<feature type="compositionally biased region" description="Pro residues" evidence="1">
    <location>
        <begin position="74"/>
        <end position="90"/>
    </location>
</feature>
<keyword evidence="2" id="KW-0812">Transmembrane</keyword>
<keyword evidence="4" id="KW-1185">Reference proteome</keyword>
<keyword evidence="2" id="KW-0472">Membrane</keyword>
<name>A0ABV3DNZ4_9ACTN</name>
<sequence>MRDLLGLAAQGIEVPDDPVVDDIMHKADRIRRRRRIMLAAGSAAAVVAVGVGTALLPQPGVGAPRGDVAGSAPATPPGETPATSAPPPTADPTGSATSVPGNRPRTSSAAPSSSAATSPTRTATTTPPTTKPPSSTGGSATRTTGGATAAGGKSPLDFVKGKLPAGIGTVTKKADTGTPSYTRNPLSGRYLVTKNGRMGWIDITVYDPKVNPDQSRETVEQVAAHDYCADTGTAPSNTNCASNGEGEGGIFKTWRSPSGRQEAAGHVSGPVYHALLYYPDGRGLEISAAAGITGADGYLPAMDTPPITAEQLTDLIGGAGWFKT</sequence>
<dbReference type="Proteomes" id="UP001551482">
    <property type="component" value="Unassembled WGS sequence"/>
</dbReference>
<evidence type="ECO:0000313" key="4">
    <source>
        <dbReference type="Proteomes" id="UP001551482"/>
    </source>
</evidence>
<organism evidence="3 4">
    <name type="scientific">Streptodolium elevatio</name>
    <dbReference type="NCBI Taxonomy" id="3157996"/>
    <lineage>
        <taxon>Bacteria</taxon>
        <taxon>Bacillati</taxon>
        <taxon>Actinomycetota</taxon>
        <taxon>Actinomycetes</taxon>
        <taxon>Kitasatosporales</taxon>
        <taxon>Streptomycetaceae</taxon>
        <taxon>Streptodolium</taxon>
    </lineage>
</organism>
<evidence type="ECO:0000256" key="2">
    <source>
        <dbReference type="SAM" id="Phobius"/>
    </source>
</evidence>
<feature type="compositionally biased region" description="Low complexity" evidence="1">
    <location>
        <begin position="91"/>
        <end position="154"/>
    </location>
</feature>